<keyword evidence="2" id="KW-1185">Reference proteome</keyword>
<dbReference type="EMBL" id="AP018227">
    <property type="protein sequence ID" value="BAY81582.1"/>
    <property type="molecule type" value="Genomic_DNA"/>
</dbReference>
<protein>
    <submittedName>
        <fullName evidence="1">Uncharacterized protein</fullName>
    </submittedName>
</protein>
<sequence>MDNNVSIQKRTKRFAIRIINAYIELNNKPLDEII</sequence>
<evidence type="ECO:0000313" key="2">
    <source>
        <dbReference type="Proteomes" id="UP000218418"/>
    </source>
</evidence>
<organism evidence="1 2">
    <name type="scientific">Calothrix parasitica NIES-267</name>
    <dbReference type="NCBI Taxonomy" id="1973488"/>
    <lineage>
        <taxon>Bacteria</taxon>
        <taxon>Bacillati</taxon>
        <taxon>Cyanobacteriota</taxon>
        <taxon>Cyanophyceae</taxon>
        <taxon>Nostocales</taxon>
        <taxon>Calotrichaceae</taxon>
        <taxon>Calothrix</taxon>
    </lineage>
</organism>
<name>A0A1Z4LK23_9CYAN</name>
<reference evidence="1 2" key="1">
    <citation type="submission" date="2017-06" db="EMBL/GenBank/DDBJ databases">
        <title>Genome sequencing of cyanobaciteial culture collection at National Institute for Environmental Studies (NIES).</title>
        <authorList>
            <person name="Hirose Y."/>
            <person name="Shimura Y."/>
            <person name="Fujisawa T."/>
            <person name="Nakamura Y."/>
            <person name="Kawachi M."/>
        </authorList>
    </citation>
    <scope>NUCLEOTIDE SEQUENCE [LARGE SCALE GENOMIC DNA]</scope>
    <source>
        <strain evidence="1 2">NIES-267</strain>
    </source>
</reference>
<dbReference type="AlphaFoldDB" id="A0A1Z4LK23"/>
<gene>
    <name evidence="1" type="ORF">NIES267_10590</name>
</gene>
<evidence type="ECO:0000313" key="1">
    <source>
        <dbReference type="EMBL" id="BAY81582.1"/>
    </source>
</evidence>
<dbReference type="Proteomes" id="UP000218418">
    <property type="component" value="Chromosome"/>
</dbReference>
<accession>A0A1Z4LK23</accession>
<proteinExistence type="predicted"/>